<feature type="transmembrane region" description="Helical" evidence="1">
    <location>
        <begin position="386"/>
        <end position="405"/>
    </location>
</feature>
<feature type="domain" description="Abscisic acid G-protein coupled receptor-like" evidence="2">
    <location>
        <begin position="309"/>
        <end position="452"/>
    </location>
</feature>
<dbReference type="GO" id="GO:0009737">
    <property type="term" value="P:response to abscisic acid"/>
    <property type="evidence" value="ECO:0007669"/>
    <property type="project" value="TreeGrafter"/>
</dbReference>
<reference evidence="3" key="1">
    <citation type="submission" date="2019-12" db="EMBL/GenBank/DDBJ databases">
        <title>Genome sequencing and annotation of Brassica cretica.</title>
        <authorList>
            <person name="Studholme D.J."/>
            <person name="Sarris P.F."/>
        </authorList>
    </citation>
    <scope>NUCLEOTIDE SEQUENCE</scope>
    <source>
        <strain evidence="3">PFS-102/07</strain>
        <tissue evidence="3">Leaf</tissue>
    </source>
</reference>
<keyword evidence="1" id="KW-1133">Transmembrane helix</keyword>
<gene>
    <name evidence="3" type="ORF">F2Q70_00035227</name>
</gene>
<dbReference type="PANTHER" id="PTHR15948">
    <property type="entry name" value="G-PROTEIN COUPLED RECEPTOR 89-RELATED"/>
    <property type="match status" value="1"/>
</dbReference>
<dbReference type="GO" id="GO:0010427">
    <property type="term" value="F:abscisic acid binding"/>
    <property type="evidence" value="ECO:0007669"/>
    <property type="project" value="TreeGrafter"/>
</dbReference>
<dbReference type="InterPro" id="IPR011989">
    <property type="entry name" value="ARM-like"/>
</dbReference>
<name>A0A8S9JV13_BRACR</name>
<dbReference type="Pfam" id="PF12430">
    <property type="entry name" value="ABA_GPCR"/>
    <property type="match status" value="1"/>
</dbReference>
<evidence type="ECO:0000256" key="1">
    <source>
        <dbReference type="SAM" id="Phobius"/>
    </source>
</evidence>
<feature type="transmembrane region" description="Helical" evidence="1">
    <location>
        <begin position="433"/>
        <end position="451"/>
    </location>
</feature>
<proteinExistence type="predicted"/>
<dbReference type="EMBL" id="QGKY02000246">
    <property type="protein sequence ID" value="KAF2585811.1"/>
    <property type="molecule type" value="Genomic_DNA"/>
</dbReference>
<comment type="caution">
    <text evidence="3">The sequence shown here is derived from an EMBL/GenBank/DDBJ whole genome shotgun (WGS) entry which is preliminary data.</text>
</comment>
<dbReference type="SUPFAM" id="SSF48371">
    <property type="entry name" value="ARM repeat"/>
    <property type="match status" value="1"/>
</dbReference>
<dbReference type="PANTHER" id="PTHR15948:SF7">
    <property type="entry name" value="GPCR-TYPE G PROTEIN 2"/>
    <property type="match status" value="1"/>
</dbReference>
<dbReference type="InterPro" id="IPR025969">
    <property type="entry name" value="ABA_GPCR_dom"/>
</dbReference>
<protein>
    <recommendedName>
        <fullName evidence="2">Abscisic acid G-protein coupled receptor-like domain-containing protein</fullName>
    </recommendedName>
</protein>
<dbReference type="InterPro" id="IPR016024">
    <property type="entry name" value="ARM-type_fold"/>
</dbReference>
<sequence length="464" mass="51049">MADDDDKEVVAQACLSIADIMKDYGYAAIQNYLSPLVDATLLLLTEKAACQQVEDESDDDDDVGHDEILMDAVSDLLPAFAKCMGSHFEPVFAKLFEPLMKFAKARRPDQDRTMVVASLAEVAQDMGAPISAYVDRIMPLVLKELESSHPTNKRNAAFCVGELCKNGGETALKYFADVLRGLNPLFGESETDLGVRDNAAGATARMILVHPELVPLNQVLPVLLRGLPLKEDQEESMAVYSCIYSLVLASNPQIIPHVPDLVRIFGQVVESPVEKGEVKAIVGRTFSHLMSVYGDQLHPFISVLPPSQANALAAFASAGNKDPVTMMISIFLQFFDIGVDAALLSQYISLLFIGMLIVISVRGFLTNLMKFFFAVSRVGSGSSSNVVLFLSEIMGMYFLSSILLIRKSLRNEYRGIITDVLGGDIQFDFYHRWFDAIFVASAFLSLLLLSAHYTSRQIDKHPID</sequence>
<dbReference type="InterPro" id="IPR015672">
    <property type="entry name" value="GPHR/GTG"/>
</dbReference>
<accession>A0A8S9JV13</accession>
<dbReference type="AlphaFoldDB" id="A0A8S9JV13"/>
<evidence type="ECO:0000259" key="2">
    <source>
        <dbReference type="Pfam" id="PF12430"/>
    </source>
</evidence>
<keyword evidence="1" id="KW-0812">Transmembrane</keyword>
<organism evidence="3">
    <name type="scientific">Brassica cretica</name>
    <name type="common">Mustard</name>
    <dbReference type="NCBI Taxonomy" id="69181"/>
    <lineage>
        <taxon>Eukaryota</taxon>
        <taxon>Viridiplantae</taxon>
        <taxon>Streptophyta</taxon>
        <taxon>Embryophyta</taxon>
        <taxon>Tracheophyta</taxon>
        <taxon>Spermatophyta</taxon>
        <taxon>Magnoliopsida</taxon>
        <taxon>eudicotyledons</taxon>
        <taxon>Gunneridae</taxon>
        <taxon>Pentapetalae</taxon>
        <taxon>rosids</taxon>
        <taxon>malvids</taxon>
        <taxon>Brassicales</taxon>
        <taxon>Brassicaceae</taxon>
        <taxon>Brassiceae</taxon>
        <taxon>Brassica</taxon>
    </lineage>
</organism>
<evidence type="ECO:0000313" key="3">
    <source>
        <dbReference type="EMBL" id="KAF2585811.1"/>
    </source>
</evidence>
<keyword evidence="1" id="KW-0472">Membrane</keyword>
<dbReference type="Gene3D" id="1.25.10.10">
    <property type="entry name" value="Leucine-rich Repeat Variant"/>
    <property type="match status" value="1"/>
</dbReference>
<feature type="transmembrane region" description="Helical" evidence="1">
    <location>
        <begin position="347"/>
        <end position="365"/>
    </location>
</feature>